<comment type="caution">
    <text evidence="1">The sequence shown here is derived from an EMBL/GenBank/DDBJ whole genome shotgun (WGS) entry which is preliminary data.</text>
</comment>
<feature type="non-terminal residue" evidence="1">
    <location>
        <position position="227"/>
    </location>
</feature>
<sequence>EMGMYLGLPAIVGRSKKKILEFIKDRVKTKIKGWKGKFLSTTGKEVMLKSVLAAIPTYALSCFQLPDGLCKEIIITSLFSNFWWGQTEDKRKMYIEKWERLCDSKSRGGLGFRDLKAFNMALLAKQAWRILSYPNSLLTRVLKSKYFPHSTFLDASTSSTGSWIWRSILWGRDLLLTGLRWRISDGKNINVWTDPWIPRNNSFTPKSIQMQNNLDLKVADLIDEDTH</sequence>
<dbReference type="Proteomes" id="UP000187609">
    <property type="component" value="Unassembled WGS sequence"/>
</dbReference>
<keyword evidence="2" id="KW-1185">Reference proteome</keyword>
<dbReference type="AlphaFoldDB" id="A0A314KWJ5"/>
<dbReference type="PANTHER" id="PTHR33116">
    <property type="entry name" value="REVERSE TRANSCRIPTASE ZINC-BINDING DOMAIN-CONTAINING PROTEIN-RELATED-RELATED"/>
    <property type="match status" value="1"/>
</dbReference>
<name>A0A314KWJ5_NICAT</name>
<organism evidence="1 2">
    <name type="scientific">Nicotiana attenuata</name>
    <name type="common">Coyote tobacco</name>
    <dbReference type="NCBI Taxonomy" id="49451"/>
    <lineage>
        <taxon>Eukaryota</taxon>
        <taxon>Viridiplantae</taxon>
        <taxon>Streptophyta</taxon>
        <taxon>Embryophyta</taxon>
        <taxon>Tracheophyta</taxon>
        <taxon>Spermatophyta</taxon>
        <taxon>Magnoliopsida</taxon>
        <taxon>eudicotyledons</taxon>
        <taxon>Gunneridae</taxon>
        <taxon>Pentapetalae</taxon>
        <taxon>asterids</taxon>
        <taxon>lamiids</taxon>
        <taxon>Solanales</taxon>
        <taxon>Solanaceae</taxon>
        <taxon>Nicotianoideae</taxon>
        <taxon>Nicotianeae</taxon>
        <taxon>Nicotiana</taxon>
    </lineage>
</organism>
<dbReference type="PANTHER" id="PTHR33116:SF86">
    <property type="entry name" value="REVERSE TRANSCRIPTASE DOMAIN-CONTAINING PROTEIN"/>
    <property type="match status" value="1"/>
</dbReference>
<accession>A0A314KWJ5</accession>
<dbReference type="EMBL" id="MJEQ01000932">
    <property type="protein sequence ID" value="OIT33139.1"/>
    <property type="molecule type" value="Genomic_DNA"/>
</dbReference>
<dbReference type="STRING" id="49451.A0A314KWJ5"/>
<reference evidence="1" key="1">
    <citation type="submission" date="2016-11" db="EMBL/GenBank/DDBJ databases">
        <title>The genome of Nicotiana attenuata.</title>
        <authorList>
            <person name="Xu S."/>
            <person name="Brockmoeller T."/>
            <person name="Gaquerel E."/>
            <person name="Navarro A."/>
            <person name="Kuhl H."/>
            <person name="Gase K."/>
            <person name="Ling Z."/>
            <person name="Zhou W."/>
            <person name="Kreitzer C."/>
            <person name="Stanke M."/>
            <person name="Tang H."/>
            <person name="Lyons E."/>
            <person name="Pandey P."/>
            <person name="Pandey S.P."/>
            <person name="Timmermann B."/>
            <person name="Baldwin I.T."/>
        </authorList>
    </citation>
    <scope>NUCLEOTIDE SEQUENCE [LARGE SCALE GENOMIC DNA]</scope>
    <source>
        <strain evidence="1">UT</strain>
    </source>
</reference>
<proteinExistence type="predicted"/>
<evidence type="ECO:0000313" key="2">
    <source>
        <dbReference type="Proteomes" id="UP000187609"/>
    </source>
</evidence>
<dbReference type="Gramene" id="OIT33139">
    <property type="protein sequence ID" value="OIT33139"/>
    <property type="gene ID" value="A4A49_59529"/>
</dbReference>
<gene>
    <name evidence="1" type="ORF">A4A49_59529</name>
</gene>
<evidence type="ECO:0000313" key="1">
    <source>
        <dbReference type="EMBL" id="OIT33139.1"/>
    </source>
</evidence>
<protein>
    <submittedName>
        <fullName evidence="1">Mitochondrial protein</fullName>
    </submittedName>
</protein>
<feature type="non-terminal residue" evidence="1">
    <location>
        <position position="1"/>
    </location>
</feature>